<comment type="caution">
    <text evidence="2">The sequence shown here is derived from an EMBL/GenBank/DDBJ whole genome shotgun (WGS) entry which is preliminary data.</text>
</comment>
<dbReference type="EMBL" id="JWIN03000008">
    <property type="protein sequence ID" value="KAB1275376.1"/>
    <property type="molecule type" value="Genomic_DNA"/>
</dbReference>
<proteinExistence type="predicted"/>
<evidence type="ECO:0000313" key="2">
    <source>
        <dbReference type="EMBL" id="KAB1275376.1"/>
    </source>
</evidence>
<dbReference type="AlphaFoldDB" id="A0A5N4DWE2"/>
<sequence length="121" mass="12805">MGRGAAGQGPEHPGPPVIGFRTSEGQVVFDKPAGAFMVLVATRPTTYTPGSSVLSLVQLLSGAVALCGQQLGKLLFTCREEETRHLGKESNNKDRKETEAPFQTTSLAKTSDCKCTVLCPP</sequence>
<evidence type="ECO:0000313" key="3">
    <source>
        <dbReference type="Proteomes" id="UP000299084"/>
    </source>
</evidence>
<accession>A0A5N4DWE2</accession>
<feature type="region of interest" description="Disordered" evidence="1">
    <location>
        <begin position="83"/>
        <end position="109"/>
    </location>
</feature>
<evidence type="ECO:0000256" key="1">
    <source>
        <dbReference type="SAM" id="MobiDB-lite"/>
    </source>
</evidence>
<feature type="region of interest" description="Disordered" evidence="1">
    <location>
        <begin position="1"/>
        <end position="21"/>
    </location>
</feature>
<name>A0A5N4DWE2_CAMDR</name>
<dbReference type="Proteomes" id="UP000299084">
    <property type="component" value="Unassembled WGS sequence"/>
</dbReference>
<protein>
    <submittedName>
        <fullName evidence="2">Uncharacterized protein</fullName>
    </submittedName>
</protein>
<gene>
    <name evidence="2" type="ORF">Cadr_000009867</name>
</gene>
<feature type="compositionally biased region" description="Basic and acidic residues" evidence="1">
    <location>
        <begin position="83"/>
        <end position="99"/>
    </location>
</feature>
<keyword evidence="3" id="KW-1185">Reference proteome</keyword>
<reference evidence="2 3" key="1">
    <citation type="journal article" date="2019" name="Mol. Ecol. Resour.">
        <title>Improving Illumina assemblies with Hi-C and long reads: an example with the North African dromedary.</title>
        <authorList>
            <person name="Elbers J.P."/>
            <person name="Rogers M.F."/>
            <person name="Perelman P.L."/>
            <person name="Proskuryakova A.A."/>
            <person name="Serdyukova N.A."/>
            <person name="Johnson W.E."/>
            <person name="Horin P."/>
            <person name="Corander J."/>
            <person name="Murphy D."/>
            <person name="Burger P.A."/>
        </authorList>
    </citation>
    <scope>NUCLEOTIDE SEQUENCE [LARGE SCALE GENOMIC DNA]</scope>
    <source>
        <strain evidence="2">Drom800</strain>
        <tissue evidence="2">Blood</tissue>
    </source>
</reference>
<organism evidence="2 3">
    <name type="scientific">Camelus dromedarius</name>
    <name type="common">Dromedary</name>
    <name type="synonym">Arabian camel</name>
    <dbReference type="NCBI Taxonomy" id="9838"/>
    <lineage>
        <taxon>Eukaryota</taxon>
        <taxon>Metazoa</taxon>
        <taxon>Chordata</taxon>
        <taxon>Craniata</taxon>
        <taxon>Vertebrata</taxon>
        <taxon>Euteleostomi</taxon>
        <taxon>Mammalia</taxon>
        <taxon>Eutheria</taxon>
        <taxon>Laurasiatheria</taxon>
        <taxon>Artiodactyla</taxon>
        <taxon>Tylopoda</taxon>
        <taxon>Camelidae</taxon>
        <taxon>Camelus</taxon>
    </lineage>
</organism>